<reference evidence="5" key="1">
    <citation type="journal article" date="2021" name="IMA Fungus">
        <title>Genomic characterization of three marine fungi, including Emericellopsis atlantica sp. nov. with signatures of a generalist lifestyle and marine biomass degradation.</title>
        <authorList>
            <person name="Hagestad O.C."/>
            <person name="Hou L."/>
            <person name="Andersen J.H."/>
            <person name="Hansen E.H."/>
            <person name="Altermark B."/>
            <person name="Li C."/>
            <person name="Kuhnert E."/>
            <person name="Cox R.J."/>
            <person name="Crous P.W."/>
            <person name="Spatafora J.W."/>
            <person name="Lail K."/>
            <person name="Amirebrahimi M."/>
            <person name="Lipzen A."/>
            <person name="Pangilinan J."/>
            <person name="Andreopoulos W."/>
            <person name="Hayes R.D."/>
            <person name="Ng V."/>
            <person name="Grigoriev I.V."/>
            <person name="Jackson S.A."/>
            <person name="Sutton T.D.S."/>
            <person name="Dobson A.D.W."/>
            <person name="Rama T."/>
        </authorList>
    </citation>
    <scope>NUCLEOTIDE SEQUENCE</scope>
    <source>
        <strain evidence="5">TRa018bII</strain>
    </source>
</reference>
<evidence type="ECO:0000313" key="6">
    <source>
        <dbReference type="Proteomes" id="UP000824998"/>
    </source>
</evidence>
<accession>A0A9P7YMP9</accession>
<comment type="subcellular location">
    <subcellularLocation>
        <location evidence="1">Cytoplasm</location>
    </subcellularLocation>
</comment>
<dbReference type="AlphaFoldDB" id="A0A9P7YMP9"/>
<comment type="caution">
    <text evidence="5">The sequence shown here is derived from an EMBL/GenBank/DDBJ whole genome shotgun (WGS) entry which is preliminary data.</text>
</comment>
<dbReference type="OrthoDB" id="10255000at2759"/>
<feature type="region of interest" description="Disordered" evidence="3">
    <location>
        <begin position="1"/>
        <end position="84"/>
    </location>
</feature>
<name>A0A9P7YMP9_9HELO</name>
<dbReference type="GO" id="GO:0005815">
    <property type="term" value="C:microtubule organizing center"/>
    <property type="evidence" value="ECO:0007669"/>
    <property type="project" value="InterPro"/>
</dbReference>
<evidence type="ECO:0000256" key="1">
    <source>
        <dbReference type="ARBA" id="ARBA00004496"/>
    </source>
</evidence>
<feature type="non-terminal residue" evidence="5">
    <location>
        <position position="229"/>
    </location>
</feature>
<evidence type="ECO:0000256" key="2">
    <source>
        <dbReference type="ARBA" id="ARBA00022490"/>
    </source>
</evidence>
<dbReference type="Proteomes" id="UP000824998">
    <property type="component" value="Unassembled WGS sequence"/>
</dbReference>
<protein>
    <submittedName>
        <fullName evidence="5">Microtubule associated-domain-containing protein</fullName>
    </submittedName>
</protein>
<evidence type="ECO:0000313" key="5">
    <source>
        <dbReference type="EMBL" id="KAG9236057.1"/>
    </source>
</evidence>
<organism evidence="5 6">
    <name type="scientific">Amylocarpus encephaloides</name>
    <dbReference type="NCBI Taxonomy" id="45428"/>
    <lineage>
        <taxon>Eukaryota</taxon>
        <taxon>Fungi</taxon>
        <taxon>Dikarya</taxon>
        <taxon>Ascomycota</taxon>
        <taxon>Pezizomycotina</taxon>
        <taxon>Leotiomycetes</taxon>
        <taxon>Helotiales</taxon>
        <taxon>Helotiales incertae sedis</taxon>
        <taxon>Amylocarpus</taxon>
    </lineage>
</organism>
<keyword evidence="2" id="KW-0963">Cytoplasm</keyword>
<feature type="domain" description="Centrosomin N-terminal motif 1" evidence="4">
    <location>
        <begin position="178"/>
        <end position="228"/>
    </location>
</feature>
<evidence type="ECO:0000256" key="3">
    <source>
        <dbReference type="SAM" id="MobiDB-lite"/>
    </source>
</evidence>
<dbReference type="Pfam" id="PF07989">
    <property type="entry name" value="Cnn_1N"/>
    <property type="match status" value="1"/>
</dbReference>
<dbReference type="EMBL" id="MU251416">
    <property type="protein sequence ID" value="KAG9236057.1"/>
    <property type="molecule type" value="Genomic_DNA"/>
</dbReference>
<dbReference type="InterPro" id="IPR012943">
    <property type="entry name" value="Cnn_1N"/>
</dbReference>
<evidence type="ECO:0000259" key="4">
    <source>
        <dbReference type="Pfam" id="PF07989"/>
    </source>
</evidence>
<gene>
    <name evidence="5" type="ORF">BJ875DRAFT_349428</name>
</gene>
<proteinExistence type="predicted"/>
<sequence>MVHAGVGGLDTPRTNAGDGPNSREFDFDISQAPSFISPTKDKDNLVFQMQKGGRGTIKTPRSRVALGDRRNLPGGLGGGEFTPLLKSATRNSALRNGNENSIHTPGFLKAGGLGNIPEDQSPLPYLGSSVYDGSQNGSYMARTPAPQLDSSSTASTPMAILPRRNEGPGVLQDGNQLSLREQENVIDKIEKENFGLKLKIHFLEEALRKAGPGFSEAALKENTELKVDK</sequence>
<dbReference type="GO" id="GO:0005737">
    <property type="term" value="C:cytoplasm"/>
    <property type="evidence" value="ECO:0007669"/>
    <property type="project" value="UniProtKB-SubCell"/>
</dbReference>
<keyword evidence="6" id="KW-1185">Reference proteome</keyword>